<protein>
    <submittedName>
        <fullName evidence="1 2">Uncharacterized protein</fullName>
    </submittedName>
</protein>
<dbReference type="Gramene" id="KQJ82718">
    <property type="protein sequence ID" value="KQJ82718"/>
    <property type="gene ID" value="BRADI_5g10575v3"/>
</dbReference>
<reference evidence="1" key="2">
    <citation type="submission" date="2017-06" db="EMBL/GenBank/DDBJ databases">
        <title>WGS assembly of Brachypodium distachyon.</title>
        <authorList>
            <consortium name="The International Brachypodium Initiative"/>
            <person name="Lucas S."/>
            <person name="Harmon-Smith M."/>
            <person name="Lail K."/>
            <person name="Tice H."/>
            <person name="Grimwood J."/>
            <person name="Bruce D."/>
            <person name="Barry K."/>
            <person name="Shu S."/>
            <person name="Lindquist E."/>
            <person name="Wang M."/>
            <person name="Pitluck S."/>
            <person name="Vogel J.P."/>
            <person name="Garvin D.F."/>
            <person name="Mockler T.C."/>
            <person name="Schmutz J."/>
            <person name="Rokhsar D."/>
            <person name="Bevan M.W."/>
        </authorList>
    </citation>
    <scope>NUCLEOTIDE SEQUENCE</scope>
    <source>
        <strain evidence="1">Bd21</strain>
    </source>
</reference>
<organism evidence="1">
    <name type="scientific">Brachypodium distachyon</name>
    <name type="common">Purple false brome</name>
    <name type="synonym">Trachynia distachya</name>
    <dbReference type="NCBI Taxonomy" id="15368"/>
    <lineage>
        <taxon>Eukaryota</taxon>
        <taxon>Viridiplantae</taxon>
        <taxon>Streptophyta</taxon>
        <taxon>Embryophyta</taxon>
        <taxon>Tracheophyta</taxon>
        <taxon>Spermatophyta</taxon>
        <taxon>Magnoliopsida</taxon>
        <taxon>Liliopsida</taxon>
        <taxon>Poales</taxon>
        <taxon>Poaceae</taxon>
        <taxon>BOP clade</taxon>
        <taxon>Pooideae</taxon>
        <taxon>Stipodae</taxon>
        <taxon>Brachypodieae</taxon>
        <taxon>Brachypodium</taxon>
    </lineage>
</organism>
<dbReference type="EMBL" id="CM000884">
    <property type="protein sequence ID" value="KQJ82718.2"/>
    <property type="molecule type" value="Genomic_DNA"/>
</dbReference>
<evidence type="ECO:0000313" key="1">
    <source>
        <dbReference type="EMBL" id="KQJ82718.2"/>
    </source>
</evidence>
<reference evidence="2" key="3">
    <citation type="submission" date="2018-08" db="UniProtKB">
        <authorList>
            <consortium name="EnsemblPlants"/>
        </authorList>
    </citation>
    <scope>IDENTIFICATION</scope>
    <source>
        <strain evidence="2">cv. Bd21</strain>
    </source>
</reference>
<dbReference type="AlphaFoldDB" id="A0A0Q3E4U6"/>
<name>A0A0Q3E4U6_BRADI</name>
<reference evidence="1 2" key="1">
    <citation type="journal article" date="2010" name="Nature">
        <title>Genome sequencing and analysis of the model grass Brachypodium distachyon.</title>
        <authorList>
            <consortium name="International Brachypodium Initiative"/>
        </authorList>
    </citation>
    <scope>NUCLEOTIDE SEQUENCE [LARGE SCALE GENOMIC DNA]</scope>
    <source>
        <strain evidence="1 2">Bd21</strain>
    </source>
</reference>
<proteinExistence type="predicted"/>
<dbReference type="Proteomes" id="UP000008810">
    <property type="component" value="Chromosome 5"/>
</dbReference>
<keyword evidence="3" id="KW-1185">Reference proteome</keyword>
<accession>A0A0Q3E4U6</accession>
<dbReference type="EnsemblPlants" id="KQJ82718">
    <property type="protein sequence ID" value="KQJ82718"/>
    <property type="gene ID" value="BRADI_5g10575v3"/>
</dbReference>
<gene>
    <name evidence="1" type="ORF">BRADI_5g10575v3</name>
</gene>
<evidence type="ECO:0000313" key="3">
    <source>
        <dbReference type="Proteomes" id="UP000008810"/>
    </source>
</evidence>
<dbReference type="InParanoid" id="A0A0Q3E4U6"/>
<sequence>MTMSSGTILNSQVPDEIIVGHQPLQLGRHFRGHLSRILSREKNPSRIECLVNQKTASSICGEGLPLDGRADTRKFERNFSI</sequence>
<evidence type="ECO:0000313" key="2">
    <source>
        <dbReference type="EnsemblPlants" id="KQJ82718"/>
    </source>
</evidence>